<sequence length="403" mass="45900">MGGFALYDGDTFLTYLWDADHFNDHLSPDNVEVAGLEDQCELTMRIAVKLEGGDYQPGDMQTPFSNADMATAKEIYNNYSCLLEYLVANGYIGITGDEIRDRGNGDALSKSITALQAGWFILQCIARALQGLAVTELEIITFAFAILSFVTSFFWWHKPLRVRRPVRVMLRRQPIPKKKLPHTTRCKKVKSAFTRLSRAVHTLLGEISAYIEADYQTLSREIPFTFLRRRAFAPLYPFASLSAKYRDIIMGYDSDVCRYLFSSRLKRDRPRHRLALYPVSIIFSAIHCIPWFFTFPTLLEQALWRIAAVIVVASSISTGILHLGYHGLLHRIEASKKASRYLLVMLFVVAAAWYLLVFLQCIMYALYVVARLVVIAISLTALRDLPPTAYEAIQWSSFLPHIE</sequence>
<feature type="transmembrane region" description="Helical" evidence="1">
    <location>
        <begin position="341"/>
        <end position="358"/>
    </location>
</feature>
<keyword evidence="1" id="KW-0472">Membrane</keyword>
<keyword evidence="3" id="KW-1185">Reference proteome</keyword>
<proteinExistence type="predicted"/>
<comment type="caution">
    <text evidence="2">The sequence shown here is derived from an EMBL/GenBank/DDBJ whole genome shotgun (WGS) entry which is preliminary data.</text>
</comment>
<protein>
    <submittedName>
        <fullName evidence="2">Uncharacterized protein</fullName>
    </submittedName>
</protein>
<dbReference type="Proteomes" id="UP001383192">
    <property type="component" value="Unassembled WGS sequence"/>
</dbReference>
<dbReference type="AlphaFoldDB" id="A0AAW0BXA7"/>
<organism evidence="2 3">
    <name type="scientific">Paramarasmius palmivorus</name>
    <dbReference type="NCBI Taxonomy" id="297713"/>
    <lineage>
        <taxon>Eukaryota</taxon>
        <taxon>Fungi</taxon>
        <taxon>Dikarya</taxon>
        <taxon>Basidiomycota</taxon>
        <taxon>Agaricomycotina</taxon>
        <taxon>Agaricomycetes</taxon>
        <taxon>Agaricomycetidae</taxon>
        <taxon>Agaricales</taxon>
        <taxon>Marasmiineae</taxon>
        <taxon>Marasmiaceae</taxon>
        <taxon>Paramarasmius</taxon>
    </lineage>
</organism>
<dbReference type="PANTHER" id="PTHR35043">
    <property type="entry name" value="TRANSCRIPTION FACTOR DOMAIN-CONTAINING PROTEIN"/>
    <property type="match status" value="1"/>
</dbReference>
<dbReference type="PANTHER" id="PTHR35043:SF8">
    <property type="entry name" value="DUF4220 DOMAIN-CONTAINING PROTEIN"/>
    <property type="match status" value="1"/>
</dbReference>
<name>A0AAW0BXA7_9AGAR</name>
<reference evidence="2 3" key="1">
    <citation type="submission" date="2024-01" db="EMBL/GenBank/DDBJ databases">
        <title>A draft genome for a cacao thread blight-causing isolate of Paramarasmius palmivorus.</title>
        <authorList>
            <person name="Baruah I.K."/>
            <person name="Bukari Y."/>
            <person name="Amoako-Attah I."/>
            <person name="Meinhardt L.W."/>
            <person name="Bailey B.A."/>
            <person name="Cohen S.P."/>
        </authorList>
    </citation>
    <scope>NUCLEOTIDE SEQUENCE [LARGE SCALE GENOMIC DNA]</scope>
    <source>
        <strain evidence="2 3">GH-12</strain>
    </source>
</reference>
<feature type="transmembrane region" description="Helical" evidence="1">
    <location>
        <begin position="139"/>
        <end position="157"/>
    </location>
</feature>
<evidence type="ECO:0000256" key="1">
    <source>
        <dbReference type="SAM" id="Phobius"/>
    </source>
</evidence>
<keyword evidence="1" id="KW-1133">Transmembrane helix</keyword>
<keyword evidence="1" id="KW-0812">Transmembrane</keyword>
<evidence type="ECO:0000313" key="2">
    <source>
        <dbReference type="EMBL" id="KAK7030843.1"/>
    </source>
</evidence>
<evidence type="ECO:0000313" key="3">
    <source>
        <dbReference type="Proteomes" id="UP001383192"/>
    </source>
</evidence>
<feature type="transmembrane region" description="Helical" evidence="1">
    <location>
        <begin position="306"/>
        <end position="329"/>
    </location>
</feature>
<feature type="transmembrane region" description="Helical" evidence="1">
    <location>
        <begin position="274"/>
        <end position="294"/>
    </location>
</feature>
<accession>A0AAW0BXA7</accession>
<gene>
    <name evidence="2" type="ORF">VNI00_013951</name>
</gene>
<dbReference type="EMBL" id="JAYKXP010000074">
    <property type="protein sequence ID" value="KAK7030843.1"/>
    <property type="molecule type" value="Genomic_DNA"/>
</dbReference>